<sequence length="105" mass="11586">MDVFSAFSNIDHHSKGARTPTEAALKRLDGIGHVLSDLDLAAVRTQDELTRALLTLDTADRCIRTICAEFRTEAASDRLVRKADDLMALIDRARDELTGFRAAKS</sequence>
<name>A0A844TQW5_9BRAD</name>
<comment type="caution">
    <text evidence="1">The sequence shown here is derived from an EMBL/GenBank/DDBJ whole genome shotgun (WGS) entry which is preliminary data.</text>
</comment>
<dbReference type="AlphaFoldDB" id="A0A844TQW5"/>
<reference evidence="1 2" key="1">
    <citation type="submission" date="2019-12" db="EMBL/GenBank/DDBJ databases">
        <title>Draft genome sequences Bradyrhizobium cajani AMBPC1010, Bradyrhizobium pachyrhizi AMBPC1040 and Bradyrhizobium yuanmingense ALSPC3051, three plant growth promoting strains isolated from nodules of Cajanus cajan L. in Dominican Republic.</title>
        <authorList>
            <person name="Flores-Felix J.D."/>
            <person name="Araujo J."/>
            <person name="Diaz-Alcantara C."/>
            <person name="Gonzalez-Andres F."/>
            <person name="Velazquez E."/>
        </authorList>
    </citation>
    <scope>NUCLEOTIDE SEQUENCE [LARGE SCALE GENOMIC DNA]</scope>
    <source>
        <strain evidence="1 2">1010</strain>
    </source>
</reference>
<organism evidence="1 2">
    <name type="scientific">Bradyrhizobium cajani</name>
    <dbReference type="NCBI Taxonomy" id="1928661"/>
    <lineage>
        <taxon>Bacteria</taxon>
        <taxon>Pseudomonadati</taxon>
        <taxon>Pseudomonadota</taxon>
        <taxon>Alphaproteobacteria</taxon>
        <taxon>Hyphomicrobiales</taxon>
        <taxon>Nitrobacteraceae</taxon>
        <taxon>Bradyrhizobium</taxon>
    </lineage>
</organism>
<proteinExistence type="predicted"/>
<evidence type="ECO:0000313" key="2">
    <source>
        <dbReference type="Proteomes" id="UP000449969"/>
    </source>
</evidence>
<gene>
    <name evidence="1" type="ORF">GPL20_28400</name>
</gene>
<keyword evidence="2" id="KW-1185">Reference proteome</keyword>
<evidence type="ECO:0000313" key="1">
    <source>
        <dbReference type="EMBL" id="MVT76920.1"/>
    </source>
</evidence>
<accession>A0A844TQW5</accession>
<dbReference type="EMBL" id="WQNE01000029">
    <property type="protein sequence ID" value="MVT76920.1"/>
    <property type="molecule type" value="Genomic_DNA"/>
</dbReference>
<dbReference type="Proteomes" id="UP000449969">
    <property type="component" value="Unassembled WGS sequence"/>
</dbReference>
<protein>
    <submittedName>
        <fullName evidence="1">Uncharacterized protein</fullName>
    </submittedName>
</protein>